<sequence length="125" mass="13349">MRALWATCIGLVGLAGCTVYDGQFAWTDGWKRVRIVEILPPSEISRPGTPDCRNAPEAATTSLFAVVDVPTAGRVRRATIGVPEGFKYDPQKTYIANLWTCRPTLRESNGNSPGGGSAGAIQRAA</sequence>
<evidence type="ECO:0000256" key="1">
    <source>
        <dbReference type="SAM" id="MobiDB-lite"/>
    </source>
</evidence>
<keyword evidence="3" id="KW-1185">Reference proteome</keyword>
<feature type="region of interest" description="Disordered" evidence="1">
    <location>
        <begin position="106"/>
        <end position="125"/>
    </location>
</feature>
<proteinExistence type="predicted"/>
<comment type="caution">
    <text evidence="2">The sequence shown here is derived from an EMBL/GenBank/DDBJ whole genome shotgun (WGS) entry which is preliminary data.</text>
</comment>
<evidence type="ECO:0000313" key="2">
    <source>
        <dbReference type="EMBL" id="MFC3146941.1"/>
    </source>
</evidence>
<accession>A0ABV7H305</accession>
<reference evidence="3" key="1">
    <citation type="journal article" date="2019" name="Int. J. Syst. Evol. Microbiol.">
        <title>The Global Catalogue of Microorganisms (GCM) 10K type strain sequencing project: providing services to taxonomists for standard genome sequencing and annotation.</title>
        <authorList>
            <consortium name="The Broad Institute Genomics Platform"/>
            <consortium name="The Broad Institute Genome Sequencing Center for Infectious Disease"/>
            <person name="Wu L."/>
            <person name="Ma J."/>
        </authorList>
    </citation>
    <scope>NUCLEOTIDE SEQUENCE [LARGE SCALE GENOMIC DNA]</scope>
    <source>
        <strain evidence="3">KCTC 52168</strain>
    </source>
</reference>
<dbReference type="Proteomes" id="UP001595556">
    <property type="component" value="Unassembled WGS sequence"/>
</dbReference>
<gene>
    <name evidence="2" type="ORF">ACFOEN_04700</name>
</gene>
<dbReference type="PROSITE" id="PS51257">
    <property type="entry name" value="PROKAR_LIPOPROTEIN"/>
    <property type="match status" value="1"/>
</dbReference>
<name>A0ABV7H305_9BURK</name>
<protein>
    <submittedName>
        <fullName evidence="2">Uncharacterized protein</fullName>
    </submittedName>
</protein>
<dbReference type="EMBL" id="JBHRTI010000003">
    <property type="protein sequence ID" value="MFC3146941.1"/>
    <property type="molecule type" value="Genomic_DNA"/>
</dbReference>
<evidence type="ECO:0000313" key="3">
    <source>
        <dbReference type="Proteomes" id="UP001595556"/>
    </source>
</evidence>
<organism evidence="2 3">
    <name type="scientific">Piscinibacterium candidicorallinum</name>
    <dbReference type="NCBI Taxonomy" id="1793872"/>
    <lineage>
        <taxon>Bacteria</taxon>
        <taxon>Pseudomonadati</taxon>
        <taxon>Pseudomonadota</taxon>
        <taxon>Betaproteobacteria</taxon>
        <taxon>Burkholderiales</taxon>
        <taxon>Piscinibacterium</taxon>
    </lineage>
</organism>
<dbReference type="RefSeq" id="WP_377301559.1">
    <property type="nucleotide sequence ID" value="NZ_CP180191.1"/>
</dbReference>